<keyword evidence="4" id="KW-1185">Reference proteome</keyword>
<dbReference type="NCBIfam" id="TIGR00542">
    <property type="entry name" value="hxl6Piso_put"/>
    <property type="match status" value="1"/>
</dbReference>
<dbReference type="Pfam" id="PF01261">
    <property type="entry name" value="AP_endonuc_2"/>
    <property type="match status" value="1"/>
</dbReference>
<dbReference type="NCBIfam" id="NF009689">
    <property type="entry name" value="PRK13210.1"/>
    <property type="match status" value="1"/>
</dbReference>
<dbReference type="InterPro" id="IPR013022">
    <property type="entry name" value="Xyl_isomerase-like_TIM-brl"/>
</dbReference>
<gene>
    <name evidence="3" type="ORF">H9Q79_14075</name>
</gene>
<dbReference type="InterPro" id="IPR050312">
    <property type="entry name" value="IolE/XylAMocC-like"/>
</dbReference>
<name>A0A7G9GB25_9FIRM</name>
<organism evidence="3 4">
    <name type="scientific">Wansuia hejianensis</name>
    <dbReference type="NCBI Taxonomy" id="2763667"/>
    <lineage>
        <taxon>Bacteria</taxon>
        <taxon>Bacillati</taxon>
        <taxon>Bacillota</taxon>
        <taxon>Clostridia</taxon>
        <taxon>Lachnospirales</taxon>
        <taxon>Lachnospiraceae</taxon>
        <taxon>Wansuia</taxon>
    </lineage>
</organism>
<protein>
    <recommendedName>
        <fullName evidence="1">L-ribulose-5-phosphate 3-epimerase</fullName>
    </recommendedName>
</protein>
<evidence type="ECO:0000256" key="1">
    <source>
        <dbReference type="NCBIfam" id="TIGR00542"/>
    </source>
</evidence>
<dbReference type="GO" id="GO:0005975">
    <property type="term" value="P:carbohydrate metabolic process"/>
    <property type="evidence" value="ECO:0007669"/>
    <property type="project" value="InterPro"/>
</dbReference>
<accession>A0A7G9GB25</accession>
<dbReference type="EMBL" id="CP060635">
    <property type="protein sequence ID" value="QNM08007.1"/>
    <property type="molecule type" value="Genomic_DNA"/>
</dbReference>
<dbReference type="InterPro" id="IPR036237">
    <property type="entry name" value="Xyl_isomerase-like_sf"/>
</dbReference>
<keyword evidence="3" id="KW-0413">Isomerase</keyword>
<dbReference type="Proteomes" id="UP000515860">
    <property type="component" value="Chromosome"/>
</dbReference>
<sequence>MKVYTLGLYEKAMPENLSFKEKLLHTGEAGYDCLEISIDETEQKLSRLYMSKQERLELVKLMYETGVPIRTMCLSGHRKYPLGSIDEETSVRGIKIMELAIELAEDLGIRLIQLAGYDVYYETSTEDTRKRFAYNLDRAVRMAACAGVMLGFETMETEFMNTVRKSMGYVNLIQSPYLNVYPDTGNLVNAAYAYHTDVLEDLFCGKGHITALHLKESLPGIFREVPYGSGHVPFEQMIEKAWSLGVRKYTAEFWYKGNSRWREDLESVCFMMRSFLDKLADEERYP</sequence>
<evidence type="ECO:0000259" key="2">
    <source>
        <dbReference type="Pfam" id="PF01261"/>
    </source>
</evidence>
<proteinExistence type="predicted"/>
<dbReference type="PANTHER" id="PTHR12110:SF41">
    <property type="entry name" value="INOSOSE DEHYDRATASE"/>
    <property type="match status" value="1"/>
</dbReference>
<dbReference type="AlphaFoldDB" id="A0A7G9GB25"/>
<dbReference type="InterPro" id="IPR004560">
    <property type="entry name" value="L-Ru-5P_3-Epase"/>
</dbReference>
<dbReference type="Gene3D" id="3.20.20.150">
    <property type="entry name" value="Divalent-metal-dependent TIM barrel enzymes"/>
    <property type="match status" value="1"/>
</dbReference>
<dbReference type="PANTHER" id="PTHR12110">
    <property type="entry name" value="HYDROXYPYRUVATE ISOMERASE"/>
    <property type="match status" value="1"/>
</dbReference>
<reference evidence="3 4" key="1">
    <citation type="submission" date="2020-08" db="EMBL/GenBank/DDBJ databases">
        <authorList>
            <person name="Liu C."/>
            <person name="Sun Q."/>
        </authorList>
    </citation>
    <scope>NUCLEOTIDE SEQUENCE [LARGE SCALE GENOMIC DNA]</scope>
    <source>
        <strain evidence="3 4">NSJ-29</strain>
    </source>
</reference>
<evidence type="ECO:0000313" key="3">
    <source>
        <dbReference type="EMBL" id="QNM08007.1"/>
    </source>
</evidence>
<dbReference type="GO" id="GO:0016861">
    <property type="term" value="F:intramolecular oxidoreductase activity, interconverting aldoses and ketoses"/>
    <property type="evidence" value="ECO:0007669"/>
    <property type="project" value="InterPro"/>
</dbReference>
<dbReference type="SUPFAM" id="SSF51658">
    <property type="entry name" value="Xylose isomerase-like"/>
    <property type="match status" value="1"/>
</dbReference>
<evidence type="ECO:0000313" key="4">
    <source>
        <dbReference type="Proteomes" id="UP000515860"/>
    </source>
</evidence>
<dbReference type="RefSeq" id="WP_249328559.1">
    <property type="nucleotide sequence ID" value="NZ_CP060635.1"/>
</dbReference>
<feature type="domain" description="Xylose isomerase-like TIM barrel" evidence="2">
    <location>
        <begin position="28"/>
        <end position="266"/>
    </location>
</feature>
<dbReference type="KEGG" id="whj:H9Q79_14075"/>